<organism evidence="1 2">
    <name type="scientific">Hepatospora eriocheir</name>
    <dbReference type="NCBI Taxonomy" id="1081669"/>
    <lineage>
        <taxon>Eukaryota</taxon>
        <taxon>Fungi</taxon>
        <taxon>Fungi incertae sedis</taxon>
        <taxon>Microsporidia</taxon>
        <taxon>Hepatosporidae</taxon>
        <taxon>Hepatospora</taxon>
    </lineage>
</organism>
<dbReference type="VEuPathDB" id="MicrosporidiaDB:A0H76_1981"/>
<dbReference type="VEuPathDB" id="MicrosporidiaDB:HERIO_800"/>
<dbReference type="Proteomes" id="UP000192501">
    <property type="component" value="Unassembled WGS sequence"/>
</dbReference>
<reference evidence="1 2" key="1">
    <citation type="journal article" date="2017" name="Environ. Microbiol.">
        <title>Decay of the glycolytic pathway and adaptation to intranuclear parasitism within Enterocytozoonidae microsporidia.</title>
        <authorList>
            <person name="Wiredu Boakye D."/>
            <person name="Jaroenlak P."/>
            <person name="Prachumwat A."/>
            <person name="Williams T.A."/>
            <person name="Bateman K.S."/>
            <person name="Itsathitphaisarn O."/>
            <person name="Sritunyalucksana K."/>
            <person name="Paszkiewicz K.H."/>
            <person name="Moore K.A."/>
            <person name="Stentiford G.D."/>
            <person name="Williams B.A."/>
        </authorList>
    </citation>
    <scope>NUCLEOTIDE SEQUENCE [LARGE SCALE GENOMIC DNA]</scope>
    <source>
        <strain evidence="2">canceri</strain>
    </source>
</reference>
<accession>A0A1X0QLL4</accession>
<protein>
    <submittedName>
        <fullName evidence="1">Uncharacterized protein</fullName>
    </submittedName>
</protein>
<evidence type="ECO:0000313" key="2">
    <source>
        <dbReference type="Proteomes" id="UP000192501"/>
    </source>
</evidence>
<proteinExistence type="predicted"/>
<name>A0A1X0QLL4_9MICR</name>
<dbReference type="AlphaFoldDB" id="A0A1X0QLL4"/>
<evidence type="ECO:0000313" key="1">
    <source>
        <dbReference type="EMBL" id="ORE00604.1"/>
    </source>
</evidence>
<sequence>MKKNSREDEKSDLTDETFTTKDLTFDEKRQILENKLKADQIINQFNYDKIDVTEKNHSNKNTTSNLIKEDEEFVKKSFKEKVSTLKNILKHSKKEFN</sequence>
<dbReference type="EMBL" id="LTAI01000005">
    <property type="protein sequence ID" value="ORE00604.1"/>
    <property type="molecule type" value="Genomic_DNA"/>
</dbReference>
<comment type="caution">
    <text evidence="1">The sequence shown here is derived from an EMBL/GenBank/DDBJ whole genome shotgun (WGS) entry which is preliminary data.</text>
</comment>
<gene>
    <name evidence="1" type="ORF">A0H76_1981</name>
</gene>